<name>A0A6J1A2V2_9ROSI</name>
<protein>
    <submittedName>
        <fullName evidence="9">Uncharacterized protein LOC110414442</fullName>
    </submittedName>
</protein>
<evidence type="ECO:0000256" key="4">
    <source>
        <dbReference type="ARBA" id="ARBA00023163"/>
    </source>
</evidence>
<accession>A0A6J1A2V2</accession>
<evidence type="ECO:0000313" key="9">
    <source>
        <dbReference type="RefSeq" id="XP_021281308.1"/>
    </source>
</evidence>
<keyword evidence="4" id="KW-0804">Transcription</keyword>
<keyword evidence="5" id="KW-0539">Nucleus</keyword>
<dbReference type="Gene3D" id="3.30.890.10">
    <property type="entry name" value="Methyl-cpg-binding Protein 2, Chain A"/>
    <property type="match status" value="1"/>
</dbReference>
<dbReference type="PROSITE" id="PS50982">
    <property type="entry name" value="MBD"/>
    <property type="match status" value="1"/>
</dbReference>
<dbReference type="Proteomes" id="UP000504621">
    <property type="component" value="Unplaced"/>
</dbReference>
<dbReference type="GO" id="GO:0003677">
    <property type="term" value="F:DNA binding"/>
    <property type="evidence" value="ECO:0007669"/>
    <property type="project" value="UniProtKB-KW"/>
</dbReference>
<dbReference type="InterPro" id="IPR016177">
    <property type="entry name" value="DNA-bd_dom_sf"/>
</dbReference>
<keyword evidence="3" id="KW-0238">DNA-binding</keyword>
<gene>
    <name evidence="9" type="primary">LOC110414442</name>
</gene>
<evidence type="ECO:0000259" key="7">
    <source>
        <dbReference type="PROSITE" id="PS50982"/>
    </source>
</evidence>
<feature type="compositionally biased region" description="Basic and acidic residues" evidence="6">
    <location>
        <begin position="190"/>
        <end position="206"/>
    </location>
</feature>
<dbReference type="AlphaFoldDB" id="A0A6J1A2V2"/>
<feature type="region of interest" description="Disordered" evidence="6">
    <location>
        <begin position="127"/>
        <end position="213"/>
    </location>
</feature>
<evidence type="ECO:0000256" key="2">
    <source>
        <dbReference type="ARBA" id="ARBA00023015"/>
    </source>
</evidence>
<evidence type="ECO:0000256" key="5">
    <source>
        <dbReference type="ARBA" id="ARBA00023242"/>
    </source>
</evidence>
<dbReference type="OrthoDB" id="912322at2759"/>
<keyword evidence="8" id="KW-1185">Reference proteome</keyword>
<dbReference type="RefSeq" id="XP_021281308.1">
    <property type="nucleotide sequence ID" value="XM_021425633.1"/>
</dbReference>
<dbReference type="GeneID" id="110414442"/>
<organism evidence="8 9">
    <name type="scientific">Herrania umbratica</name>
    <dbReference type="NCBI Taxonomy" id="108875"/>
    <lineage>
        <taxon>Eukaryota</taxon>
        <taxon>Viridiplantae</taxon>
        <taxon>Streptophyta</taxon>
        <taxon>Embryophyta</taxon>
        <taxon>Tracheophyta</taxon>
        <taxon>Spermatophyta</taxon>
        <taxon>Magnoliopsida</taxon>
        <taxon>eudicotyledons</taxon>
        <taxon>Gunneridae</taxon>
        <taxon>Pentapetalae</taxon>
        <taxon>rosids</taxon>
        <taxon>malvids</taxon>
        <taxon>Malvales</taxon>
        <taxon>Malvaceae</taxon>
        <taxon>Byttnerioideae</taxon>
        <taxon>Herrania</taxon>
    </lineage>
</organism>
<proteinExistence type="predicted"/>
<dbReference type="GO" id="GO:0005634">
    <property type="term" value="C:nucleus"/>
    <property type="evidence" value="ECO:0007669"/>
    <property type="project" value="UniProtKB-SubCell"/>
</dbReference>
<evidence type="ECO:0000256" key="3">
    <source>
        <dbReference type="ARBA" id="ARBA00023125"/>
    </source>
</evidence>
<reference evidence="9" key="1">
    <citation type="submission" date="2025-08" db="UniProtKB">
        <authorList>
            <consortium name="RefSeq"/>
        </authorList>
    </citation>
    <scope>IDENTIFICATION</scope>
    <source>
        <tissue evidence="9">Leaf</tissue>
    </source>
</reference>
<dbReference type="InterPro" id="IPR001739">
    <property type="entry name" value="Methyl_CpG_DNA-bd"/>
</dbReference>
<sequence>MAVVSVVHWVVAVLQYHLETFYHLSKHGTFQISNHKTRGGNGNTWLSKFFTLPENCPFKYLIRIENLDENSSRPIPDRWMLVVKERKNGSRRSYYSCPETGQKFYTYEDLMRYVNYAKAAKLSIYSPNFRPINPRKPKKKASVPDVDQSAVEKSSDSEDSTFKLPSIASLELMEVVSPSHSDKQSASGKMKPENRSSNEACSSERGKGKKQKK</sequence>
<evidence type="ECO:0000313" key="8">
    <source>
        <dbReference type="Proteomes" id="UP000504621"/>
    </source>
</evidence>
<evidence type="ECO:0000256" key="1">
    <source>
        <dbReference type="ARBA" id="ARBA00004123"/>
    </source>
</evidence>
<keyword evidence="2" id="KW-0805">Transcription regulation</keyword>
<comment type="subcellular location">
    <subcellularLocation>
        <location evidence="1">Nucleus</location>
    </subcellularLocation>
</comment>
<evidence type="ECO:0000256" key="6">
    <source>
        <dbReference type="SAM" id="MobiDB-lite"/>
    </source>
</evidence>
<feature type="domain" description="MBD" evidence="7">
    <location>
        <begin position="65"/>
        <end position="134"/>
    </location>
</feature>
<dbReference type="SUPFAM" id="SSF54171">
    <property type="entry name" value="DNA-binding domain"/>
    <property type="match status" value="1"/>
</dbReference>